<evidence type="ECO:0000256" key="5">
    <source>
        <dbReference type="ARBA" id="ARBA00022741"/>
    </source>
</evidence>
<evidence type="ECO:0000313" key="14">
    <source>
        <dbReference type="Proteomes" id="UP000219281"/>
    </source>
</evidence>
<comment type="catalytic activity">
    <reaction evidence="1">
        <text>ATP + protein L-histidine = ADP + protein N-phospho-L-histidine.</text>
        <dbReference type="EC" id="2.7.13.3"/>
    </reaction>
</comment>
<dbReference type="SMART" id="SM00388">
    <property type="entry name" value="HisKA"/>
    <property type="match status" value="1"/>
</dbReference>
<name>A0A285ZUG6_9SPHI</name>
<evidence type="ECO:0000256" key="10">
    <source>
        <dbReference type="ARBA" id="ARBA00070616"/>
    </source>
</evidence>
<evidence type="ECO:0000256" key="7">
    <source>
        <dbReference type="ARBA" id="ARBA00022840"/>
    </source>
</evidence>
<dbReference type="Pfam" id="PF00989">
    <property type="entry name" value="PAS"/>
    <property type="match status" value="1"/>
</dbReference>
<evidence type="ECO:0000259" key="11">
    <source>
        <dbReference type="PROSITE" id="PS50109"/>
    </source>
</evidence>
<dbReference type="CDD" id="cd00130">
    <property type="entry name" value="PAS"/>
    <property type="match status" value="1"/>
</dbReference>
<evidence type="ECO:0000256" key="2">
    <source>
        <dbReference type="ARBA" id="ARBA00012438"/>
    </source>
</evidence>
<dbReference type="EC" id="2.7.13.3" evidence="2"/>
<gene>
    <name evidence="13" type="ORF">SAMN06297358_1117</name>
</gene>
<reference evidence="14" key="1">
    <citation type="submission" date="2017-09" db="EMBL/GenBank/DDBJ databases">
        <authorList>
            <person name="Varghese N."/>
            <person name="Submissions S."/>
        </authorList>
    </citation>
    <scope>NUCLEOTIDE SEQUENCE [LARGE SCALE GENOMIC DNA]</scope>
    <source>
        <strain evidence="14">CGMCC 1.12803</strain>
    </source>
</reference>
<dbReference type="InterPro" id="IPR035965">
    <property type="entry name" value="PAS-like_dom_sf"/>
</dbReference>
<feature type="domain" description="PAS" evidence="12">
    <location>
        <begin position="3"/>
        <end position="56"/>
    </location>
</feature>
<keyword evidence="6" id="KW-0418">Kinase</keyword>
<evidence type="ECO:0000256" key="4">
    <source>
        <dbReference type="ARBA" id="ARBA00022679"/>
    </source>
</evidence>
<keyword evidence="3" id="KW-0597">Phosphoprotein</keyword>
<dbReference type="Proteomes" id="UP000219281">
    <property type="component" value="Unassembled WGS sequence"/>
</dbReference>
<sequence>MERAKLLNAIIENAIDGIITIDEFGIIEHINPSALTLFGFDRKELVGKNVSVLMPQPDKERHDQYIANYRHSGHAHIIGIGREVVGQRKDGSRFPFRLGVSEVKFSDRRIFTGFIHDLSRQKEDELKIKSYTEELELKIKERTQDLIKSINELETAKEHVSALFEKEKELNQLKTRFVSMASHEFRTPLSSIQLSASLIDKYSTKSDVANVEKHTMKIKNAINNLTTILNDFLSLEKLEAGKVEPNANSFNIIAFAEEIAEEMQLISKQNQLIVYEHTGTSAQVFLDNNLLKNCIINLISNAIKYSGENTMIQFNTKLKENELVVEVKDNGIGIPELDKVNLFEPFFRAHNTGDIPGTGLGLNIVKRYVGLMNGTVTCQTEQNKGTTFTLHFNFNQK</sequence>
<proteinExistence type="predicted"/>
<dbReference type="InterPro" id="IPR005467">
    <property type="entry name" value="His_kinase_dom"/>
</dbReference>
<dbReference type="CDD" id="cd00082">
    <property type="entry name" value="HisKA"/>
    <property type="match status" value="1"/>
</dbReference>
<dbReference type="Pfam" id="PF00512">
    <property type="entry name" value="HisKA"/>
    <property type="match status" value="1"/>
</dbReference>
<dbReference type="SMART" id="SM00091">
    <property type="entry name" value="PAS"/>
    <property type="match status" value="1"/>
</dbReference>
<organism evidence="13 14">
    <name type="scientific">Pedobacter xixiisoli</name>
    <dbReference type="NCBI Taxonomy" id="1476464"/>
    <lineage>
        <taxon>Bacteria</taxon>
        <taxon>Pseudomonadati</taxon>
        <taxon>Bacteroidota</taxon>
        <taxon>Sphingobacteriia</taxon>
        <taxon>Sphingobacteriales</taxon>
        <taxon>Sphingobacteriaceae</taxon>
        <taxon>Pedobacter</taxon>
    </lineage>
</organism>
<comment type="function">
    <text evidence="9">Putative oxygen sensor; modulates the activity of FixJ, a transcriptional activator of nitrogen fixation fixK gene. FixL probably acts as a kinase that phosphorylates FixJ.</text>
</comment>
<evidence type="ECO:0000313" key="13">
    <source>
        <dbReference type="EMBL" id="SOD13290.1"/>
    </source>
</evidence>
<dbReference type="GO" id="GO:0005524">
    <property type="term" value="F:ATP binding"/>
    <property type="evidence" value="ECO:0007669"/>
    <property type="project" value="UniProtKB-KW"/>
</dbReference>
<dbReference type="InterPro" id="IPR003594">
    <property type="entry name" value="HATPase_dom"/>
</dbReference>
<dbReference type="SUPFAM" id="SSF55874">
    <property type="entry name" value="ATPase domain of HSP90 chaperone/DNA topoisomerase II/histidine kinase"/>
    <property type="match status" value="1"/>
</dbReference>
<protein>
    <recommendedName>
        <fullName evidence="10">Sensor protein FixL</fullName>
        <ecNumber evidence="2">2.7.13.3</ecNumber>
    </recommendedName>
</protein>
<dbReference type="OrthoDB" id="9808408at2"/>
<dbReference type="GO" id="GO:0006355">
    <property type="term" value="P:regulation of DNA-templated transcription"/>
    <property type="evidence" value="ECO:0007669"/>
    <property type="project" value="InterPro"/>
</dbReference>
<evidence type="ECO:0000256" key="3">
    <source>
        <dbReference type="ARBA" id="ARBA00022553"/>
    </source>
</evidence>
<dbReference type="PRINTS" id="PR00344">
    <property type="entry name" value="BCTRLSENSOR"/>
</dbReference>
<dbReference type="EMBL" id="OCMT01000001">
    <property type="protein sequence ID" value="SOD13290.1"/>
    <property type="molecule type" value="Genomic_DNA"/>
</dbReference>
<dbReference type="InterPro" id="IPR036097">
    <property type="entry name" value="HisK_dim/P_sf"/>
</dbReference>
<dbReference type="SUPFAM" id="SSF55785">
    <property type="entry name" value="PYP-like sensor domain (PAS domain)"/>
    <property type="match status" value="1"/>
</dbReference>
<keyword evidence="4" id="KW-0808">Transferase</keyword>
<keyword evidence="8" id="KW-0902">Two-component regulatory system</keyword>
<dbReference type="FunFam" id="3.30.450.20:FF:000060">
    <property type="entry name" value="Sensor protein FixL"/>
    <property type="match status" value="1"/>
</dbReference>
<evidence type="ECO:0000256" key="9">
    <source>
        <dbReference type="ARBA" id="ARBA00059827"/>
    </source>
</evidence>
<dbReference type="InterPro" id="IPR036890">
    <property type="entry name" value="HATPase_C_sf"/>
</dbReference>
<dbReference type="Gene3D" id="1.10.287.130">
    <property type="match status" value="1"/>
</dbReference>
<dbReference type="InterPro" id="IPR004358">
    <property type="entry name" value="Sig_transdc_His_kin-like_C"/>
</dbReference>
<feature type="domain" description="Histidine kinase" evidence="11">
    <location>
        <begin position="180"/>
        <end position="396"/>
    </location>
</feature>
<dbReference type="GO" id="GO:0000155">
    <property type="term" value="F:phosphorelay sensor kinase activity"/>
    <property type="evidence" value="ECO:0007669"/>
    <property type="project" value="InterPro"/>
</dbReference>
<evidence type="ECO:0000256" key="8">
    <source>
        <dbReference type="ARBA" id="ARBA00023012"/>
    </source>
</evidence>
<dbReference type="InterPro" id="IPR000014">
    <property type="entry name" value="PAS"/>
</dbReference>
<keyword evidence="5" id="KW-0547">Nucleotide-binding</keyword>
<keyword evidence="14" id="KW-1185">Reference proteome</keyword>
<dbReference type="CDD" id="cd00075">
    <property type="entry name" value="HATPase"/>
    <property type="match status" value="1"/>
</dbReference>
<dbReference type="PANTHER" id="PTHR43711">
    <property type="entry name" value="TWO-COMPONENT HISTIDINE KINASE"/>
    <property type="match status" value="1"/>
</dbReference>
<dbReference type="RefSeq" id="WP_097129564.1">
    <property type="nucleotide sequence ID" value="NZ_OCMT01000001.1"/>
</dbReference>
<dbReference type="Gene3D" id="3.30.565.10">
    <property type="entry name" value="Histidine kinase-like ATPase, C-terminal domain"/>
    <property type="match status" value="1"/>
</dbReference>
<dbReference type="PROSITE" id="PS50109">
    <property type="entry name" value="HIS_KIN"/>
    <property type="match status" value="1"/>
</dbReference>
<dbReference type="SUPFAM" id="SSF47384">
    <property type="entry name" value="Homodimeric domain of signal transducing histidine kinase"/>
    <property type="match status" value="1"/>
</dbReference>
<dbReference type="PROSITE" id="PS50112">
    <property type="entry name" value="PAS"/>
    <property type="match status" value="1"/>
</dbReference>
<evidence type="ECO:0000256" key="6">
    <source>
        <dbReference type="ARBA" id="ARBA00022777"/>
    </source>
</evidence>
<dbReference type="NCBIfam" id="TIGR00229">
    <property type="entry name" value="sensory_box"/>
    <property type="match status" value="1"/>
</dbReference>
<keyword evidence="7" id="KW-0067">ATP-binding</keyword>
<dbReference type="Pfam" id="PF02518">
    <property type="entry name" value="HATPase_c"/>
    <property type="match status" value="1"/>
</dbReference>
<dbReference type="InterPro" id="IPR013767">
    <property type="entry name" value="PAS_fold"/>
</dbReference>
<dbReference type="Gene3D" id="3.30.450.20">
    <property type="entry name" value="PAS domain"/>
    <property type="match status" value="1"/>
</dbReference>
<evidence type="ECO:0000259" key="12">
    <source>
        <dbReference type="PROSITE" id="PS50112"/>
    </source>
</evidence>
<dbReference type="PANTHER" id="PTHR43711:SF26">
    <property type="entry name" value="SENSOR HISTIDINE KINASE RCSC"/>
    <property type="match status" value="1"/>
</dbReference>
<accession>A0A285ZUG6</accession>
<dbReference type="InterPro" id="IPR050736">
    <property type="entry name" value="Sensor_HK_Regulatory"/>
</dbReference>
<evidence type="ECO:0000256" key="1">
    <source>
        <dbReference type="ARBA" id="ARBA00000085"/>
    </source>
</evidence>
<dbReference type="SMART" id="SM00387">
    <property type="entry name" value="HATPase_c"/>
    <property type="match status" value="1"/>
</dbReference>
<dbReference type="FunFam" id="3.30.565.10:FF:000006">
    <property type="entry name" value="Sensor histidine kinase WalK"/>
    <property type="match status" value="1"/>
</dbReference>
<dbReference type="AlphaFoldDB" id="A0A285ZUG6"/>
<dbReference type="InterPro" id="IPR003661">
    <property type="entry name" value="HisK_dim/P_dom"/>
</dbReference>